<reference evidence="1" key="1">
    <citation type="journal article" date="2021" name="Proc. Natl. Acad. Sci. U.S.A.">
        <title>A Catalog of Tens of Thousands of Viruses from Human Metagenomes Reveals Hidden Associations with Chronic Diseases.</title>
        <authorList>
            <person name="Tisza M.J."/>
            <person name="Buck C.B."/>
        </authorList>
    </citation>
    <scope>NUCLEOTIDE SEQUENCE</scope>
    <source>
        <strain evidence="1">Ctkhg5</strain>
    </source>
</reference>
<accession>A0A8S5UDH7</accession>
<protein>
    <submittedName>
        <fullName evidence="1">Uncharacterized protein</fullName>
    </submittedName>
</protein>
<proteinExistence type="predicted"/>
<dbReference type="EMBL" id="BK016067">
    <property type="protein sequence ID" value="DAF92492.1"/>
    <property type="molecule type" value="Genomic_DNA"/>
</dbReference>
<name>A0A8S5UDH7_9CAUD</name>
<organism evidence="1">
    <name type="scientific">Siphoviridae sp. ctkhg5</name>
    <dbReference type="NCBI Taxonomy" id="2825643"/>
    <lineage>
        <taxon>Viruses</taxon>
        <taxon>Duplodnaviria</taxon>
        <taxon>Heunggongvirae</taxon>
        <taxon>Uroviricota</taxon>
        <taxon>Caudoviricetes</taxon>
    </lineage>
</organism>
<evidence type="ECO:0000313" key="1">
    <source>
        <dbReference type="EMBL" id="DAF92492.1"/>
    </source>
</evidence>
<sequence>MTMLTKQEVEYTFEELDELHEAQSLVLKRVISSMDECIASLDRIIEALNGRGDSDD</sequence>